<organism evidence="2">
    <name type="scientific">Chromera velia CCMP2878</name>
    <dbReference type="NCBI Taxonomy" id="1169474"/>
    <lineage>
        <taxon>Eukaryota</taxon>
        <taxon>Sar</taxon>
        <taxon>Alveolata</taxon>
        <taxon>Colpodellida</taxon>
        <taxon>Chromeraceae</taxon>
        <taxon>Chromera</taxon>
    </lineage>
</organism>
<dbReference type="VEuPathDB" id="CryptoDB:Cvel_1731"/>
<feature type="transmembrane region" description="Helical" evidence="1">
    <location>
        <begin position="55"/>
        <end position="80"/>
    </location>
</feature>
<evidence type="ECO:0000256" key="1">
    <source>
        <dbReference type="SAM" id="Phobius"/>
    </source>
</evidence>
<keyword evidence="1" id="KW-0812">Transmembrane</keyword>
<name>A0A0G4I330_9ALVE</name>
<sequence>MCVRSCCTCFGRSIVSFAVLFQLLFGAALIVFGTLGAKWGDENAGSDFWASVVHVLPQATFVSCIAAGAVVLLFSLFAFFSCCSRKKGVTMVFIVTTCILGMALTALGAAIVIGARWFESADPLAAEICKLDGSFLSKYYSTSLSVFRKTCSASSSTNSEAPQTAETEIPAETASEMLPPVGASESIGASSVRDCGEPFVTAVSQQMSVGAGKVRRFVSFFAAAENEFNCGGACEPGPPIFSKGDKGSASTACIDEMASFAQRFGIYVGIPLIVIGALLFLSTCVGCCWMRTTPSGHVKRNASEKGGRHEAWGLEEGGGRKVKYADGGNEAVRYY</sequence>
<protein>
    <recommendedName>
        <fullName evidence="3">Tetraspanin</fullName>
    </recommendedName>
</protein>
<gene>
    <name evidence="2" type="ORF">Cvel_1731</name>
</gene>
<proteinExistence type="predicted"/>
<reference evidence="2" key="1">
    <citation type="submission" date="2014-11" db="EMBL/GenBank/DDBJ databases">
        <authorList>
            <person name="Otto D Thomas"/>
            <person name="Naeem Raeece"/>
        </authorList>
    </citation>
    <scope>NUCLEOTIDE SEQUENCE</scope>
</reference>
<feature type="transmembrane region" description="Helical" evidence="1">
    <location>
        <begin position="14"/>
        <end position="35"/>
    </location>
</feature>
<keyword evidence="1" id="KW-1133">Transmembrane helix</keyword>
<accession>A0A0G4I330</accession>
<dbReference type="EMBL" id="CDMZ01004921">
    <property type="protein sequence ID" value="CEM51342.1"/>
    <property type="molecule type" value="Genomic_DNA"/>
</dbReference>
<feature type="transmembrane region" description="Helical" evidence="1">
    <location>
        <begin position="92"/>
        <end position="115"/>
    </location>
</feature>
<feature type="transmembrane region" description="Helical" evidence="1">
    <location>
        <begin position="264"/>
        <end position="290"/>
    </location>
</feature>
<dbReference type="AlphaFoldDB" id="A0A0G4I330"/>
<evidence type="ECO:0008006" key="3">
    <source>
        <dbReference type="Google" id="ProtNLM"/>
    </source>
</evidence>
<keyword evidence="1" id="KW-0472">Membrane</keyword>
<evidence type="ECO:0000313" key="2">
    <source>
        <dbReference type="EMBL" id="CEM51342.1"/>
    </source>
</evidence>